<dbReference type="InterPro" id="IPR050275">
    <property type="entry name" value="PGM_Phosphatase"/>
</dbReference>
<dbReference type="GO" id="GO:0009236">
    <property type="term" value="P:cobalamin biosynthetic process"/>
    <property type="evidence" value="ECO:0007669"/>
    <property type="project" value="UniProtKB-UniRule"/>
</dbReference>
<name>A0A4U1HVR5_9BURK</name>
<dbReference type="InterPro" id="IPR013078">
    <property type="entry name" value="His_Pase_superF_clade-1"/>
</dbReference>
<dbReference type="SMART" id="SM00855">
    <property type="entry name" value="PGAM"/>
    <property type="match status" value="1"/>
</dbReference>
<evidence type="ECO:0000313" key="2">
    <source>
        <dbReference type="EMBL" id="TKC83026.1"/>
    </source>
</evidence>
<gene>
    <name evidence="2" type="primary">cobC</name>
    <name evidence="2" type="ORF">FAZ69_25340</name>
</gene>
<keyword evidence="3" id="KW-1185">Reference proteome</keyword>
<dbReference type="Proteomes" id="UP000305539">
    <property type="component" value="Unassembled WGS sequence"/>
</dbReference>
<dbReference type="NCBIfam" id="TIGR03162">
    <property type="entry name" value="ribazole_cobC"/>
    <property type="match status" value="1"/>
</dbReference>
<dbReference type="InterPro" id="IPR029033">
    <property type="entry name" value="His_PPase_superfam"/>
</dbReference>
<organism evidence="2 3">
    <name type="scientific">Trinickia terrae</name>
    <dbReference type="NCBI Taxonomy" id="2571161"/>
    <lineage>
        <taxon>Bacteria</taxon>
        <taxon>Pseudomonadati</taxon>
        <taxon>Pseudomonadota</taxon>
        <taxon>Betaproteobacteria</taxon>
        <taxon>Burkholderiales</taxon>
        <taxon>Burkholderiaceae</taxon>
        <taxon>Trinickia</taxon>
    </lineage>
</organism>
<evidence type="ECO:0000313" key="3">
    <source>
        <dbReference type="Proteomes" id="UP000305539"/>
    </source>
</evidence>
<dbReference type="GO" id="GO:0043755">
    <property type="term" value="F:alpha-ribazole phosphatase activity"/>
    <property type="evidence" value="ECO:0007669"/>
    <property type="project" value="UniProtKB-UniRule"/>
</dbReference>
<dbReference type="SUPFAM" id="SSF53254">
    <property type="entry name" value="Phosphoglycerate mutase-like"/>
    <property type="match status" value="1"/>
</dbReference>
<dbReference type="OrthoDB" id="5296884at2"/>
<dbReference type="PANTHER" id="PTHR48100">
    <property type="entry name" value="BROAD-SPECIFICITY PHOSPHATASE YOR283W-RELATED"/>
    <property type="match status" value="1"/>
</dbReference>
<dbReference type="AlphaFoldDB" id="A0A4U1HVR5"/>
<dbReference type="PANTHER" id="PTHR48100:SF1">
    <property type="entry name" value="HISTIDINE PHOSPHATASE FAMILY PROTEIN-RELATED"/>
    <property type="match status" value="1"/>
</dbReference>
<proteinExistence type="predicted"/>
<dbReference type="Gene3D" id="3.40.50.1240">
    <property type="entry name" value="Phosphoglycerate mutase-like"/>
    <property type="match status" value="1"/>
</dbReference>
<evidence type="ECO:0000256" key="1">
    <source>
        <dbReference type="NCBIfam" id="TIGR03162"/>
    </source>
</evidence>
<dbReference type="InterPro" id="IPR017578">
    <property type="entry name" value="Ribazole_CobC"/>
</dbReference>
<comment type="caution">
    <text evidence="2">The sequence shown here is derived from an EMBL/GenBank/DDBJ whole genome shotgun (WGS) entry which is preliminary data.</text>
</comment>
<reference evidence="2 3" key="1">
    <citation type="submission" date="2019-04" db="EMBL/GenBank/DDBJ databases">
        <title>Trinickia sp. 7GSK02, isolated from subtropical forest soil.</title>
        <authorList>
            <person name="Gao Z.-H."/>
            <person name="Qiu L.-H."/>
        </authorList>
    </citation>
    <scope>NUCLEOTIDE SEQUENCE [LARGE SCALE GENOMIC DNA]</scope>
    <source>
        <strain evidence="2 3">7GSK02</strain>
    </source>
</reference>
<dbReference type="RefSeq" id="WP_136897840.1">
    <property type="nucleotide sequence ID" value="NZ_SWJE01000015.1"/>
</dbReference>
<dbReference type="Pfam" id="PF00300">
    <property type="entry name" value="His_Phos_1"/>
    <property type="match status" value="1"/>
</dbReference>
<dbReference type="GO" id="GO:0005737">
    <property type="term" value="C:cytoplasm"/>
    <property type="evidence" value="ECO:0007669"/>
    <property type="project" value="TreeGrafter"/>
</dbReference>
<accession>A0A4U1HVR5</accession>
<protein>
    <recommendedName>
        <fullName evidence="1">Alpha-ribazole phosphatase</fullName>
        <ecNumber evidence="1">3.1.3.73</ecNumber>
    </recommendedName>
</protein>
<sequence>MDLILIRHPAPATDAGVCYGKTDVALAEDASASAVAMAARLAALHAPPARALWSSPLVRCSSVAARLARHFGCAETLDARLQEIDFGTWERMRWDEIDRAEIDAWAADLQHARTHGGESVAQFNARVREWFETCVAPADASCHVVTHAGVMRAIASFALRVPHEQCLQWALDMAGIVWLRRHAASGDWALVRWNA</sequence>
<dbReference type="EC" id="3.1.3.73" evidence="1"/>
<dbReference type="EMBL" id="SWJE01000015">
    <property type="protein sequence ID" value="TKC83026.1"/>
    <property type="molecule type" value="Genomic_DNA"/>
</dbReference>